<dbReference type="RefSeq" id="XP_027203380.1">
    <property type="nucleotide sequence ID" value="XM_027347579.1"/>
</dbReference>
<dbReference type="PANTHER" id="PTHR35450:SF2">
    <property type="entry name" value="REVERSE TRANSCRIPTASE DOMAIN-CONTAINING PROTEIN"/>
    <property type="match status" value="1"/>
</dbReference>
<accession>A0A6P6YDL4</accession>
<reference evidence="3" key="1">
    <citation type="submission" date="2025-08" db="UniProtKB">
        <authorList>
            <consortium name="RefSeq"/>
        </authorList>
    </citation>
    <scope>IDENTIFICATION</scope>
    <source>
        <strain evidence="3">Airmid</strain>
    </source>
</reference>
<feature type="domain" description="Reverse transcriptase" evidence="1">
    <location>
        <begin position="333"/>
        <end position="427"/>
    </location>
</feature>
<evidence type="ECO:0000313" key="3">
    <source>
        <dbReference type="RefSeq" id="XP_027203380.1"/>
    </source>
</evidence>
<dbReference type="AlphaFoldDB" id="A0A6P6YDL4"/>
<organism evidence="2 3">
    <name type="scientific">Dermatophagoides pteronyssinus</name>
    <name type="common">European house dust mite</name>
    <dbReference type="NCBI Taxonomy" id="6956"/>
    <lineage>
        <taxon>Eukaryota</taxon>
        <taxon>Metazoa</taxon>
        <taxon>Ecdysozoa</taxon>
        <taxon>Arthropoda</taxon>
        <taxon>Chelicerata</taxon>
        <taxon>Arachnida</taxon>
        <taxon>Acari</taxon>
        <taxon>Acariformes</taxon>
        <taxon>Sarcoptiformes</taxon>
        <taxon>Astigmata</taxon>
        <taxon>Psoroptidia</taxon>
        <taxon>Analgoidea</taxon>
        <taxon>Pyroglyphidae</taxon>
        <taxon>Dermatophagoidinae</taxon>
        <taxon>Dermatophagoides</taxon>
    </lineage>
</organism>
<feature type="non-terminal residue" evidence="3">
    <location>
        <position position="602"/>
    </location>
</feature>
<dbReference type="InParanoid" id="A0A6P6YDL4"/>
<sequence>MQDIKNLYNKIKNAQNNQTVTRNQEGDEIVVPEIKNVQLYKQIKQQIVKNFDKYVINNEKKERTRKVYSEEVQHDVLDMINKVVKDPIYEEKIITIKDYNNTIYTCQKTYMEVTERSGKESTWREAINKKIEDLKEDFKILEKYAPTEKPTKEVKTICSKNRVHSNNSEKVIQLKDQIYERIEKHQKRLRIAENRKVFRKNNRNFEFNRKRFYRSLGDEQLKISESINNYETLEFWQNIWAKEDSEENCEELIDALPTNNLNIETTNEKVKEVVEKIIKYLPAWKTPGHDCVHNFFIKKITALHGKLIEIITEAVNDPEKIDPEMYIGTTYLIPKKENASHPKELRPITCLPNIYKLLSKVIQTMISELCDLNDTISSNQMGTRRRCQGAKQQALVNKNLNISNDNGLKTSWIDIQKAYDSVGHQYLEQYDIKLLAKDEQDLQELCFYTKSCLKQMGFQVNEQKSASNIDSEQAFGEEIDNEKGYKYLGVLEDSRNVFKEENKKLIEEKIIERTEKLCQTKLNAKNLMHAINEYAISTINYYVGLLNYEMYEFDGIDQKIRNILQKHGVIRNASNIDRLYLARDELGRGLCNISEKAEIMMM</sequence>
<evidence type="ECO:0000259" key="1">
    <source>
        <dbReference type="Pfam" id="PF00078"/>
    </source>
</evidence>
<gene>
    <name evidence="3" type="primary">LOC113797228</name>
</gene>
<dbReference type="Pfam" id="PF00078">
    <property type="entry name" value="RVT_1"/>
    <property type="match status" value="1"/>
</dbReference>
<protein>
    <submittedName>
        <fullName evidence="3">Uncharacterized protein LOC113797228</fullName>
    </submittedName>
</protein>
<dbReference type="PANTHER" id="PTHR35450">
    <property type="entry name" value="REVERSE TRANSCRIPTASE DOMAIN-CONTAINING PROTEIN"/>
    <property type="match status" value="1"/>
</dbReference>
<keyword evidence="2" id="KW-1185">Reference proteome</keyword>
<dbReference type="Proteomes" id="UP000515146">
    <property type="component" value="Unplaced"/>
</dbReference>
<proteinExistence type="predicted"/>
<name>A0A6P6YDL4_DERPT</name>
<dbReference type="OMA" id="HAINEYA"/>
<evidence type="ECO:0000313" key="2">
    <source>
        <dbReference type="Proteomes" id="UP000515146"/>
    </source>
</evidence>
<dbReference type="InterPro" id="IPR000477">
    <property type="entry name" value="RT_dom"/>
</dbReference>
<dbReference type="KEGG" id="dpte:113797228"/>
<dbReference type="OrthoDB" id="6510183at2759"/>